<evidence type="ECO:0000256" key="2">
    <source>
        <dbReference type="ARBA" id="ARBA00022448"/>
    </source>
</evidence>
<reference evidence="7" key="1">
    <citation type="journal article" date="2014" name="Front. Microbiol.">
        <title>High frequency of phylogenetically diverse reductive dehalogenase-homologous genes in deep subseafloor sedimentary metagenomes.</title>
        <authorList>
            <person name="Kawai M."/>
            <person name="Futagami T."/>
            <person name="Toyoda A."/>
            <person name="Takaki Y."/>
            <person name="Nishi S."/>
            <person name="Hori S."/>
            <person name="Arai W."/>
            <person name="Tsubouchi T."/>
            <person name="Morono Y."/>
            <person name="Uchiyama I."/>
            <person name="Ito T."/>
            <person name="Fujiyama A."/>
            <person name="Inagaki F."/>
            <person name="Takami H."/>
        </authorList>
    </citation>
    <scope>NUCLEOTIDE SEQUENCE</scope>
    <source>
        <strain evidence="7">Expedition CK06-06</strain>
    </source>
</reference>
<gene>
    <name evidence="7" type="ORF">S12H4_18103</name>
</gene>
<proteinExistence type="predicted"/>
<organism evidence="7">
    <name type="scientific">marine sediment metagenome</name>
    <dbReference type="NCBI Taxonomy" id="412755"/>
    <lineage>
        <taxon>unclassified sequences</taxon>
        <taxon>metagenomes</taxon>
        <taxon>ecological metagenomes</taxon>
    </lineage>
</organism>
<dbReference type="EMBL" id="BARW01008911">
    <property type="protein sequence ID" value="GAI74107.1"/>
    <property type="molecule type" value="Genomic_DNA"/>
</dbReference>
<keyword evidence="6" id="KW-0066">ATP synthesis</keyword>
<dbReference type="SUPFAM" id="SSF47928">
    <property type="entry name" value="N-terminal domain of the delta subunit of the F1F0-ATP synthase"/>
    <property type="match status" value="1"/>
</dbReference>
<keyword evidence="5" id="KW-0472">Membrane</keyword>
<accession>X1QZZ9</accession>
<evidence type="ECO:0000256" key="4">
    <source>
        <dbReference type="ARBA" id="ARBA00023065"/>
    </source>
</evidence>
<comment type="caution">
    <text evidence="7">The sequence shown here is derived from an EMBL/GenBank/DDBJ whole genome shotgun (WGS) entry which is preliminary data.</text>
</comment>
<evidence type="ECO:0000313" key="7">
    <source>
        <dbReference type="EMBL" id="GAI74107.1"/>
    </source>
</evidence>
<dbReference type="InterPro" id="IPR026015">
    <property type="entry name" value="ATP_synth_OSCP/delta_N_sf"/>
</dbReference>
<keyword evidence="2" id="KW-0813">Transport</keyword>
<dbReference type="Gene3D" id="1.10.520.20">
    <property type="entry name" value="N-terminal domain of the delta subunit of the F1F0-ATP synthase"/>
    <property type="match status" value="1"/>
</dbReference>
<name>X1QZZ9_9ZZZZ</name>
<evidence type="ECO:0000256" key="6">
    <source>
        <dbReference type="ARBA" id="ARBA00023310"/>
    </source>
</evidence>
<evidence type="ECO:0000256" key="3">
    <source>
        <dbReference type="ARBA" id="ARBA00022781"/>
    </source>
</evidence>
<dbReference type="AlphaFoldDB" id="X1QZZ9"/>
<keyword evidence="4" id="KW-0406">Ion transport</keyword>
<comment type="subcellular location">
    <subcellularLocation>
        <location evidence="1">Membrane</location>
    </subcellularLocation>
</comment>
<dbReference type="InterPro" id="IPR000711">
    <property type="entry name" value="ATPase_OSCP/dsu"/>
</dbReference>
<keyword evidence="3" id="KW-0375">Hydrogen ion transport</keyword>
<dbReference type="Pfam" id="PF00213">
    <property type="entry name" value="OSCP"/>
    <property type="match status" value="1"/>
</dbReference>
<feature type="non-terminal residue" evidence="7">
    <location>
        <position position="75"/>
    </location>
</feature>
<evidence type="ECO:0000256" key="1">
    <source>
        <dbReference type="ARBA" id="ARBA00004370"/>
    </source>
</evidence>
<evidence type="ECO:0000256" key="5">
    <source>
        <dbReference type="ARBA" id="ARBA00023136"/>
    </source>
</evidence>
<dbReference type="GO" id="GO:0046933">
    <property type="term" value="F:proton-transporting ATP synthase activity, rotational mechanism"/>
    <property type="evidence" value="ECO:0007669"/>
    <property type="project" value="InterPro"/>
</dbReference>
<dbReference type="GO" id="GO:0016020">
    <property type="term" value="C:membrane"/>
    <property type="evidence" value="ECO:0007669"/>
    <property type="project" value="UniProtKB-SubCell"/>
</dbReference>
<sequence length="75" mass="8855">MIAESLARRYSVALFNLAHDRDELEQVYEEFTLFNDSLEKQDKFRHFLFSPKVDAGEKKRVLKSIFGEDPSRTML</sequence>
<protein>
    <submittedName>
        <fullName evidence="7">Uncharacterized protein</fullName>
    </submittedName>
</protein>